<evidence type="ECO:0000313" key="2">
    <source>
        <dbReference type="EMBL" id="MBA5777482.1"/>
    </source>
</evidence>
<evidence type="ECO:0000313" key="1">
    <source>
        <dbReference type="EMBL" id="MBA5777444.1"/>
    </source>
</evidence>
<name>A0A839AG91_9HYPH</name>
<accession>A0A839AG91</accession>
<dbReference type="GO" id="GO:0003677">
    <property type="term" value="F:DNA binding"/>
    <property type="evidence" value="ECO:0007669"/>
    <property type="project" value="InterPro"/>
</dbReference>
<keyword evidence="5" id="KW-1185">Reference proteome</keyword>
<dbReference type="AlphaFoldDB" id="A0A839AG91"/>
<gene>
    <name evidence="1" type="ORF">H2509_09940</name>
    <name evidence="2" type="ORF">H2509_10130</name>
    <name evidence="3" type="ORF">H2509_13335</name>
    <name evidence="4" type="ORF">H2509_13380</name>
</gene>
<evidence type="ECO:0000313" key="3">
    <source>
        <dbReference type="EMBL" id="MBA5778107.1"/>
    </source>
</evidence>
<dbReference type="Proteomes" id="UP000541109">
    <property type="component" value="Unassembled WGS sequence"/>
</dbReference>
<dbReference type="EMBL" id="JACFXV010000055">
    <property type="protein sequence ID" value="MBA5778107.1"/>
    <property type="molecule type" value="Genomic_DNA"/>
</dbReference>
<dbReference type="EMBL" id="JACFXV010000050">
    <property type="protein sequence ID" value="MBA5777444.1"/>
    <property type="molecule type" value="Genomic_DNA"/>
</dbReference>
<evidence type="ECO:0000313" key="4">
    <source>
        <dbReference type="EMBL" id="MBA5778116.1"/>
    </source>
</evidence>
<dbReference type="InterPro" id="IPR010982">
    <property type="entry name" value="Lambda_DNA-bd_dom_sf"/>
</dbReference>
<comment type="caution">
    <text evidence="4">The sequence shown here is derived from an EMBL/GenBank/DDBJ whole genome shotgun (WGS) entry which is preliminary data.</text>
</comment>
<reference evidence="4 5" key="1">
    <citation type="submission" date="2020-07" db="EMBL/GenBank/DDBJ databases">
        <title>Stappia sp., F7233, whole genome shotgun sequencing project.</title>
        <authorList>
            <person name="Jiang S."/>
            <person name="Liu Z.W."/>
            <person name="Du Z.J."/>
        </authorList>
    </citation>
    <scope>NUCLEOTIDE SEQUENCE [LARGE SCALE GENOMIC DNA]</scope>
    <source>
        <strain evidence="4 5">F7233</strain>
    </source>
</reference>
<dbReference type="RefSeq" id="WP_182164860.1">
    <property type="nucleotide sequence ID" value="NZ_JACFXV010000050.1"/>
</dbReference>
<proteinExistence type="predicted"/>
<dbReference type="EMBL" id="JACFXV010000056">
    <property type="protein sequence ID" value="MBA5778116.1"/>
    <property type="molecule type" value="Genomic_DNA"/>
</dbReference>
<protein>
    <submittedName>
        <fullName evidence="4">Transcriptional regulator</fullName>
    </submittedName>
</protein>
<sequence length="133" mass="14273">MSAASGNRPDNVAKARLAWGATIPEWIIVLAEACNRESQAAVARKVGYSASAVSQVLSNSYHNGDIARFEQASRGALMSETVTCPVMGEMARNVCLSWQRKPFATTNAHRVRMHQACRTGCPHSLIKGGGDAE</sequence>
<dbReference type="Gene3D" id="1.10.260.40">
    <property type="entry name" value="lambda repressor-like DNA-binding domains"/>
    <property type="match status" value="1"/>
</dbReference>
<dbReference type="EMBL" id="JACFXV010000051">
    <property type="protein sequence ID" value="MBA5777482.1"/>
    <property type="molecule type" value="Genomic_DNA"/>
</dbReference>
<organism evidence="4 5">
    <name type="scientific">Stappia albiluteola</name>
    <dbReference type="NCBI Taxonomy" id="2758565"/>
    <lineage>
        <taxon>Bacteria</taxon>
        <taxon>Pseudomonadati</taxon>
        <taxon>Pseudomonadota</taxon>
        <taxon>Alphaproteobacteria</taxon>
        <taxon>Hyphomicrobiales</taxon>
        <taxon>Stappiaceae</taxon>
        <taxon>Stappia</taxon>
    </lineage>
</organism>
<evidence type="ECO:0000313" key="5">
    <source>
        <dbReference type="Proteomes" id="UP000541109"/>
    </source>
</evidence>